<gene>
    <name evidence="3" type="ORF">HU200_003444</name>
</gene>
<dbReference type="SUPFAM" id="SSF81383">
    <property type="entry name" value="F-box domain"/>
    <property type="match status" value="1"/>
</dbReference>
<keyword evidence="4" id="KW-1185">Reference proteome</keyword>
<proteinExistence type="predicted"/>
<dbReference type="InterPro" id="IPR013187">
    <property type="entry name" value="F-box-assoc_dom_typ3"/>
</dbReference>
<dbReference type="Proteomes" id="UP000636709">
    <property type="component" value="Unassembled WGS sequence"/>
</dbReference>
<dbReference type="AlphaFoldDB" id="A0A835FY39"/>
<sequence>MWMKDAVGLHPTPAAAVVGSRRRLGVGGPTAIHHHPAGGATAAGLTAPAPASTAGPAFHPLVPFNEGNGEHGRTPESTPQPEPSSPESLNLAGDCKEDEGHKEMAGTEAVMSPPPVMFLGSGEGVKGMRELGAGEEKNPRKKMGKCTGCLLHAKSKFTELLHAYTPPEEPKPTRIRNLLRHAPPASITNNKHWHTKRRRILAAAIPLDLLISEVLVHLPAKSIARCRCVCRSWRAGIAAAAFVRRHRDLSRARPPPSCMLPIPHEINATTTAISFSRLPLPSPGHTVSEVDPDLAFDTAVSPEPDGDVMRVVYLAHCDGLVAITTATGRVFVSNPATQEFVALPRGAYNAELECRKPRRLPVAPIGFDRWRNSYVVARYFYLTYVERLLVDEATGEWSSYDYADNIGHEVFMLGGGSWELTDDPPHAIGGVHQPWQSDVAKPQLLRFGLQHRTFEVVSRPTTTAGSNHLDGMAFLDGKLCYVHVAAKELASLHIWMANDDDEGLELEWSLLCRVDIPDPVYNLMFSDMVYRCWLYGGRIDGMAVDMQPDGSSRDFGPVQAQHGTEALGPGGTPRMLGRAWAASSAQRVSPARHEIGWPDFGPMAQVARHNGPSCLVGRGHIGPGQVGLRAAMIKTSTATTAPPILSPSNTQPAKRIFSDPHDGVLCRCVCRSWRAGIAAAAFVRRHRDLSRARPPSSVLAIPRECDPDDRHATSTDITFHRLVLPPPGQMATEADLVLHKTWHEGITRAIYPTHCDGLVAIATATDKVFVSNPATGEFAALPLCTHNAELDHGVAKAVPVALGFDKWRNSYVVARYFYRTYGETTFDEATDEWVQDGDYDIGHEVFTLGGGGGGGGSSWELTDDPPHAIEFQSPICTWRGYYWHSDMPKLRLMRFGGLRDRKFEVVPRPPTPGWSHLDSMAAMDGKLCYVHAAADASFFQLWIADDGQDLQWSLRCRIVHAPGFRYFKPIIADGDMLVVAVGETVNRYNVQNGSMEEVVDKQLRLQYRRLEGSDPAQRRLLL</sequence>
<dbReference type="InterPro" id="IPR001810">
    <property type="entry name" value="F-box_dom"/>
</dbReference>
<dbReference type="NCBIfam" id="TIGR01640">
    <property type="entry name" value="F_box_assoc_1"/>
    <property type="match status" value="1"/>
</dbReference>
<evidence type="ECO:0000313" key="4">
    <source>
        <dbReference type="Proteomes" id="UP000636709"/>
    </source>
</evidence>
<dbReference type="Gene3D" id="1.20.1280.50">
    <property type="match status" value="1"/>
</dbReference>
<dbReference type="InterPro" id="IPR036047">
    <property type="entry name" value="F-box-like_dom_sf"/>
</dbReference>
<comment type="caution">
    <text evidence="3">The sequence shown here is derived from an EMBL/GenBank/DDBJ whole genome shotgun (WGS) entry which is preliminary data.</text>
</comment>
<accession>A0A835FY39</accession>
<dbReference type="InterPro" id="IPR050796">
    <property type="entry name" value="SCF_F-box_component"/>
</dbReference>
<dbReference type="Pfam" id="PF08268">
    <property type="entry name" value="FBA_3"/>
    <property type="match status" value="1"/>
</dbReference>
<name>A0A835FY39_9POAL</name>
<reference evidence="3" key="1">
    <citation type="submission" date="2020-07" db="EMBL/GenBank/DDBJ databases">
        <title>Genome sequence and genetic diversity analysis of an under-domesticated orphan crop, white fonio (Digitaria exilis).</title>
        <authorList>
            <person name="Bennetzen J.L."/>
            <person name="Chen S."/>
            <person name="Ma X."/>
            <person name="Wang X."/>
            <person name="Yssel A.E.J."/>
            <person name="Chaluvadi S.R."/>
            <person name="Johnson M."/>
            <person name="Gangashetty P."/>
            <person name="Hamidou F."/>
            <person name="Sanogo M.D."/>
            <person name="Zwaenepoel A."/>
            <person name="Wallace J."/>
            <person name="Van De Peer Y."/>
            <person name="Van Deynze A."/>
        </authorList>
    </citation>
    <scope>NUCLEOTIDE SEQUENCE</scope>
    <source>
        <tissue evidence="3">Leaves</tissue>
    </source>
</reference>
<dbReference type="EMBL" id="JACEFO010000191">
    <property type="protein sequence ID" value="KAF8776712.1"/>
    <property type="molecule type" value="Genomic_DNA"/>
</dbReference>
<evidence type="ECO:0000313" key="3">
    <source>
        <dbReference type="EMBL" id="KAF8776712.1"/>
    </source>
</evidence>
<feature type="compositionally biased region" description="Basic and acidic residues" evidence="1">
    <location>
        <begin position="94"/>
        <end position="105"/>
    </location>
</feature>
<feature type="domain" description="F-box" evidence="2">
    <location>
        <begin position="205"/>
        <end position="246"/>
    </location>
</feature>
<feature type="region of interest" description="Disordered" evidence="1">
    <location>
        <begin position="26"/>
        <end position="106"/>
    </location>
</feature>
<dbReference type="Pfam" id="PF00646">
    <property type="entry name" value="F-box"/>
    <property type="match status" value="1"/>
</dbReference>
<feature type="compositionally biased region" description="Low complexity" evidence="1">
    <location>
        <begin position="37"/>
        <end position="57"/>
    </location>
</feature>
<dbReference type="SMART" id="SM00256">
    <property type="entry name" value="FBOX"/>
    <property type="match status" value="1"/>
</dbReference>
<dbReference type="PANTHER" id="PTHR31672">
    <property type="entry name" value="BNACNNG10540D PROTEIN"/>
    <property type="match status" value="1"/>
</dbReference>
<evidence type="ECO:0000256" key="1">
    <source>
        <dbReference type="SAM" id="MobiDB-lite"/>
    </source>
</evidence>
<protein>
    <recommendedName>
        <fullName evidence="2">F-box domain-containing protein</fullName>
    </recommendedName>
</protein>
<dbReference type="OrthoDB" id="680142at2759"/>
<organism evidence="3 4">
    <name type="scientific">Digitaria exilis</name>
    <dbReference type="NCBI Taxonomy" id="1010633"/>
    <lineage>
        <taxon>Eukaryota</taxon>
        <taxon>Viridiplantae</taxon>
        <taxon>Streptophyta</taxon>
        <taxon>Embryophyta</taxon>
        <taxon>Tracheophyta</taxon>
        <taxon>Spermatophyta</taxon>
        <taxon>Magnoliopsida</taxon>
        <taxon>Liliopsida</taxon>
        <taxon>Poales</taxon>
        <taxon>Poaceae</taxon>
        <taxon>PACMAD clade</taxon>
        <taxon>Panicoideae</taxon>
        <taxon>Panicodae</taxon>
        <taxon>Paniceae</taxon>
        <taxon>Anthephorinae</taxon>
        <taxon>Digitaria</taxon>
    </lineage>
</organism>
<evidence type="ECO:0000259" key="2">
    <source>
        <dbReference type="SMART" id="SM00256"/>
    </source>
</evidence>
<dbReference type="InterPro" id="IPR017451">
    <property type="entry name" value="F-box-assoc_interact_dom"/>
</dbReference>